<dbReference type="EMBL" id="JBAMMX010000018">
    <property type="protein sequence ID" value="KAK6923532.1"/>
    <property type="molecule type" value="Genomic_DNA"/>
</dbReference>
<dbReference type="Proteomes" id="UP001370490">
    <property type="component" value="Unassembled WGS sequence"/>
</dbReference>
<name>A0AAN8VAF3_9MAGN</name>
<protein>
    <submittedName>
        <fullName evidence="2">Zinc finger-XS domain</fullName>
    </submittedName>
</protein>
<dbReference type="PANTHER" id="PTHR46602">
    <property type="entry name" value="PROTEIN SUPPRESSOR OF GENE SILENCING 3"/>
    <property type="match status" value="1"/>
</dbReference>
<dbReference type="GO" id="GO:0051607">
    <property type="term" value="P:defense response to virus"/>
    <property type="evidence" value="ECO:0007669"/>
    <property type="project" value="InterPro"/>
</dbReference>
<accession>A0AAN8VAF3</accession>
<comment type="caution">
    <text evidence="2">The sequence shown here is derived from an EMBL/GenBank/DDBJ whole genome shotgun (WGS) entry which is preliminary data.</text>
</comment>
<dbReference type="AlphaFoldDB" id="A0AAN8VAF3"/>
<evidence type="ECO:0000313" key="2">
    <source>
        <dbReference type="EMBL" id="KAK6923532.1"/>
    </source>
</evidence>
<sequence>MPPPLEHGLNLSSIVSSTSTPGGGATNDHNRVDLIPSSQSIPKYVNEEDYITNEVDEVTDDDSNDDILKDINEPARQWHCPAYQSGPGAIDWFRGLQPLMTRAKTKGSKRVKLHRELTKLLDEELHRAFAQAFSGARNS</sequence>
<evidence type="ECO:0000256" key="1">
    <source>
        <dbReference type="SAM" id="MobiDB-lite"/>
    </source>
</evidence>
<dbReference type="InterPro" id="IPR044287">
    <property type="entry name" value="SGS3"/>
</dbReference>
<evidence type="ECO:0000313" key="3">
    <source>
        <dbReference type="Proteomes" id="UP001370490"/>
    </source>
</evidence>
<dbReference type="GO" id="GO:0031047">
    <property type="term" value="P:regulatory ncRNA-mediated gene silencing"/>
    <property type="evidence" value="ECO:0007669"/>
    <property type="project" value="InterPro"/>
</dbReference>
<reference evidence="2 3" key="1">
    <citation type="submission" date="2023-12" db="EMBL/GenBank/DDBJ databases">
        <title>A high-quality genome assembly for Dillenia turbinata (Dilleniales).</title>
        <authorList>
            <person name="Chanderbali A."/>
        </authorList>
    </citation>
    <scope>NUCLEOTIDE SEQUENCE [LARGE SCALE GENOMIC DNA]</scope>
    <source>
        <strain evidence="2">LSX21</strain>
        <tissue evidence="2">Leaf</tissue>
    </source>
</reference>
<feature type="compositionally biased region" description="Polar residues" evidence="1">
    <location>
        <begin position="10"/>
        <end position="20"/>
    </location>
</feature>
<keyword evidence="3" id="KW-1185">Reference proteome</keyword>
<gene>
    <name evidence="2" type="ORF">RJ641_011836</name>
</gene>
<organism evidence="2 3">
    <name type="scientific">Dillenia turbinata</name>
    <dbReference type="NCBI Taxonomy" id="194707"/>
    <lineage>
        <taxon>Eukaryota</taxon>
        <taxon>Viridiplantae</taxon>
        <taxon>Streptophyta</taxon>
        <taxon>Embryophyta</taxon>
        <taxon>Tracheophyta</taxon>
        <taxon>Spermatophyta</taxon>
        <taxon>Magnoliopsida</taxon>
        <taxon>eudicotyledons</taxon>
        <taxon>Gunneridae</taxon>
        <taxon>Pentapetalae</taxon>
        <taxon>Dilleniales</taxon>
        <taxon>Dilleniaceae</taxon>
        <taxon>Dillenia</taxon>
    </lineage>
</organism>
<proteinExistence type="predicted"/>
<feature type="region of interest" description="Disordered" evidence="1">
    <location>
        <begin position="1"/>
        <end position="34"/>
    </location>
</feature>
<dbReference type="PANTHER" id="PTHR46602:SF1">
    <property type="entry name" value="PROTEIN SUPPRESSOR OF GENE SILENCING 3"/>
    <property type="match status" value="1"/>
</dbReference>